<name>A0ABY6HP56_9ARCH</name>
<dbReference type="Proteomes" id="UP001208689">
    <property type="component" value="Chromosome"/>
</dbReference>
<evidence type="ECO:0000313" key="1">
    <source>
        <dbReference type="EMBL" id="UYP45294.1"/>
    </source>
</evidence>
<gene>
    <name evidence="1" type="ORF">NEF87_001579</name>
</gene>
<dbReference type="EMBL" id="CP104013">
    <property type="protein sequence ID" value="UYP45294.1"/>
    <property type="molecule type" value="Genomic_DNA"/>
</dbReference>
<reference evidence="1" key="1">
    <citation type="submission" date="2022-09" db="EMBL/GenBank/DDBJ databases">
        <title>Actin cytoskeleton and complex cell architecture in an #Asgard archaeon.</title>
        <authorList>
            <person name="Ponce Toledo R.I."/>
            <person name="Schleper C."/>
            <person name="Rodrigues Oliveira T."/>
            <person name="Wollweber F."/>
            <person name="Xu J."/>
            <person name="Rittmann S."/>
            <person name="Klingl A."/>
            <person name="Pilhofer M."/>
        </authorList>
    </citation>
    <scope>NUCLEOTIDE SEQUENCE</scope>
    <source>
        <strain evidence="1">B-35</strain>
    </source>
</reference>
<organism evidence="1 2">
    <name type="scientific">Candidatus Lokiarchaeum ossiferum</name>
    <dbReference type="NCBI Taxonomy" id="2951803"/>
    <lineage>
        <taxon>Archaea</taxon>
        <taxon>Promethearchaeati</taxon>
        <taxon>Promethearchaeota</taxon>
        <taxon>Promethearchaeia</taxon>
        <taxon>Promethearchaeales</taxon>
        <taxon>Promethearchaeaceae</taxon>
        <taxon>Candidatus Lokiarchaeum</taxon>
    </lineage>
</organism>
<sequence>MKEYPNLKPIFASSTMHVWFDNKKVQFSNNIIYDYLDLRNNSSWKSFKHFLAEPKNYEQEITTNWNNLQMFLDQEKNMINAIDVNLNVQHCGIQFRDPFHPFVNWIVEFEGPGHFGANYYENIIEQEILEYPIYSQYIFDKSTRVMEVTSSISYEINPNRRIIEYFGQKGDILNGYEKISFSKGH</sequence>
<proteinExistence type="predicted"/>
<protein>
    <submittedName>
        <fullName evidence="1">Uncharacterized protein</fullName>
    </submittedName>
</protein>
<accession>A0ABY6HP56</accession>
<keyword evidence="2" id="KW-1185">Reference proteome</keyword>
<evidence type="ECO:0000313" key="2">
    <source>
        <dbReference type="Proteomes" id="UP001208689"/>
    </source>
</evidence>